<feature type="region of interest" description="Disordered" evidence="7">
    <location>
        <begin position="83"/>
        <end position="130"/>
    </location>
</feature>
<feature type="domain" description="ACT" evidence="8">
    <location>
        <begin position="561"/>
        <end position="637"/>
    </location>
</feature>
<feature type="region of interest" description="Disordered" evidence="7">
    <location>
        <begin position="145"/>
        <end position="181"/>
    </location>
</feature>
<evidence type="ECO:0000256" key="2">
    <source>
        <dbReference type="ARBA" id="ARBA00013059"/>
    </source>
</evidence>
<dbReference type="PANTHER" id="PTHR21499">
    <property type="entry name" value="ASPARTATE KINASE"/>
    <property type="match status" value="1"/>
</dbReference>
<dbReference type="InterPro" id="IPR045865">
    <property type="entry name" value="ACT-like_dom_sf"/>
</dbReference>
<dbReference type="InterPro" id="IPR001341">
    <property type="entry name" value="Asp_kinase"/>
</dbReference>
<feature type="region of interest" description="Disordered" evidence="7">
    <location>
        <begin position="1"/>
        <end position="22"/>
    </location>
</feature>
<evidence type="ECO:0000256" key="3">
    <source>
        <dbReference type="ARBA" id="ARBA00022679"/>
    </source>
</evidence>
<evidence type="ECO:0000256" key="5">
    <source>
        <dbReference type="ARBA" id="ARBA00022777"/>
    </source>
</evidence>
<keyword evidence="10" id="KW-1185">Reference proteome</keyword>
<evidence type="ECO:0000256" key="1">
    <source>
        <dbReference type="ARBA" id="ARBA00010122"/>
    </source>
</evidence>
<dbReference type="Pfam" id="PF22468">
    <property type="entry name" value="ACT_9"/>
    <property type="match status" value="1"/>
</dbReference>
<feature type="compositionally biased region" description="Polar residues" evidence="7">
    <location>
        <begin position="88"/>
        <end position="104"/>
    </location>
</feature>
<dbReference type="PROSITE" id="PS51671">
    <property type="entry name" value="ACT"/>
    <property type="match status" value="1"/>
</dbReference>
<feature type="compositionally biased region" description="Low complexity" evidence="7">
    <location>
        <begin position="153"/>
        <end position="172"/>
    </location>
</feature>
<comment type="similarity">
    <text evidence="1">Belongs to the aspartokinase family.</text>
</comment>
<dbReference type="Proteomes" id="UP001329825">
    <property type="component" value="Chromosome 10"/>
</dbReference>
<dbReference type="InterPro" id="IPR018042">
    <property type="entry name" value="Aspartate_kinase_CS"/>
</dbReference>
<proteinExistence type="inferred from homology"/>
<keyword evidence="6" id="KW-0067">ATP-binding</keyword>
<dbReference type="EC" id="2.7.2.4" evidence="2"/>
<dbReference type="InterPro" id="IPR001048">
    <property type="entry name" value="Asp/Glu/Uridylate_kinase"/>
</dbReference>
<dbReference type="InterPro" id="IPR054352">
    <property type="entry name" value="ACT_Aspartokinase"/>
</dbReference>
<dbReference type="InterPro" id="IPR036393">
    <property type="entry name" value="AceGlu_kinase-like_sf"/>
</dbReference>
<gene>
    <name evidence="9" type="ORF">IL334_007142</name>
</gene>
<organism evidence="9 10">
    <name type="scientific">Kwoniella shivajii</name>
    <dbReference type="NCBI Taxonomy" id="564305"/>
    <lineage>
        <taxon>Eukaryota</taxon>
        <taxon>Fungi</taxon>
        <taxon>Dikarya</taxon>
        <taxon>Basidiomycota</taxon>
        <taxon>Agaricomycotina</taxon>
        <taxon>Tremellomycetes</taxon>
        <taxon>Tremellales</taxon>
        <taxon>Cryptococcaceae</taxon>
        <taxon>Kwoniella</taxon>
    </lineage>
</organism>
<keyword evidence="5" id="KW-0418">Kinase</keyword>
<dbReference type="InterPro" id="IPR002912">
    <property type="entry name" value="ACT_dom"/>
</dbReference>
<dbReference type="Gene3D" id="3.30.2130.10">
    <property type="entry name" value="VC0802-like"/>
    <property type="match status" value="1"/>
</dbReference>
<name>A0ABZ1D7U9_9TREE</name>
<feature type="compositionally biased region" description="Gly residues" evidence="7">
    <location>
        <begin position="115"/>
        <end position="127"/>
    </location>
</feature>
<dbReference type="SUPFAM" id="SSF53633">
    <property type="entry name" value="Carbamate kinase-like"/>
    <property type="match status" value="2"/>
</dbReference>
<dbReference type="RefSeq" id="XP_062794887.1">
    <property type="nucleotide sequence ID" value="XM_062938836.1"/>
</dbReference>
<dbReference type="PROSITE" id="PS00324">
    <property type="entry name" value="ASPARTOKINASE"/>
    <property type="match status" value="1"/>
</dbReference>
<feature type="compositionally biased region" description="Polar residues" evidence="7">
    <location>
        <begin position="1"/>
        <end position="11"/>
    </location>
</feature>
<dbReference type="SUPFAM" id="SSF55021">
    <property type="entry name" value="ACT-like"/>
    <property type="match status" value="2"/>
</dbReference>
<dbReference type="PANTHER" id="PTHR21499:SF59">
    <property type="entry name" value="ASPARTOKINASE"/>
    <property type="match status" value="1"/>
</dbReference>
<sequence>MSSGSTPTSVTPEELVRNSADENVPWVVQKYGGTSVGKSLDSITKIVESYIANNTKVALVCSARSSHTKALGTTNLLLQASREALHPPSSSELNKDSSNPSGANTPFFPKRVGSGFFGNGNSNGSGTGSSNKDFSISSSISSLTQSDLNLNRSSSPSPFTPSSSTKGRSRSPPKSPTTPAGAALVEDTQEGFHNTVDLIKKGHLEAARKTLRPGPLRDELEDEIEKDCESLRGFLYAAQIIDEISPRSQDSIVGTGERLACKIVAAALRDRGVDSELVVLDSIVDSSFAAVGGDAALTASGDQGVSQLGQEFYTHLAVKLGERLRECGQRIPVVTGYFGPVPGSLLAQIGRGYTDLCAALCAVGLKASELQVWKEVDGIFTADPRKVPSARLVPIITPDEAAELTYYGSEVIHPFTMEQVIRARIPIRIKNVENPSGEGTIIYPDESFPRSLQSEKPTSSKGTEFELTVEERMPTAVTIKDSIIVLNIHSNRKTLSHGFLARIFGTLDRAGVVVDLISTSEVHVSMAMQSFTHRHRLTRLTADLEKIGDVSVSKEMAILSLVGRNMRNAIGSAGAMFTALAKAGVNIEMISQGASEINISCVIEEKDAIKALNVIHDSCLTYPPSPLRPNAGLQLKA</sequence>
<dbReference type="NCBIfam" id="TIGR00657">
    <property type="entry name" value="asp_kinases"/>
    <property type="match status" value="1"/>
</dbReference>
<dbReference type="EMBL" id="CP141890">
    <property type="protein sequence ID" value="WRT70148.1"/>
    <property type="molecule type" value="Genomic_DNA"/>
</dbReference>
<accession>A0ABZ1D7U9</accession>
<keyword evidence="4" id="KW-0547">Nucleotide-binding</keyword>
<keyword evidence="3" id="KW-0808">Transferase</keyword>
<evidence type="ECO:0000313" key="10">
    <source>
        <dbReference type="Proteomes" id="UP001329825"/>
    </source>
</evidence>
<dbReference type="Pfam" id="PF00696">
    <property type="entry name" value="AA_kinase"/>
    <property type="match status" value="1"/>
</dbReference>
<dbReference type="Gene3D" id="3.40.1160.10">
    <property type="entry name" value="Acetylglutamate kinase-like"/>
    <property type="match status" value="2"/>
</dbReference>
<evidence type="ECO:0000256" key="7">
    <source>
        <dbReference type="SAM" id="MobiDB-lite"/>
    </source>
</evidence>
<evidence type="ECO:0000256" key="6">
    <source>
        <dbReference type="ARBA" id="ARBA00022840"/>
    </source>
</evidence>
<protein>
    <recommendedName>
        <fullName evidence="2">aspartate kinase</fullName>
        <ecNumber evidence="2">2.7.2.4</ecNumber>
    </recommendedName>
</protein>
<evidence type="ECO:0000256" key="4">
    <source>
        <dbReference type="ARBA" id="ARBA00022741"/>
    </source>
</evidence>
<evidence type="ECO:0000259" key="8">
    <source>
        <dbReference type="PROSITE" id="PS51671"/>
    </source>
</evidence>
<evidence type="ECO:0000313" key="9">
    <source>
        <dbReference type="EMBL" id="WRT70148.1"/>
    </source>
</evidence>
<dbReference type="GeneID" id="87959272"/>
<reference evidence="9 10" key="1">
    <citation type="submission" date="2024-01" db="EMBL/GenBank/DDBJ databases">
        <title>Comparative genomics of Cryptococcus and Kwoniella reveals pathogenesis evolution and contrasting modes of karyotype evolution via chromosome fusion or intercentromeric recombination.</title>
        <authorList>
            <person name="Coelho M.A."/>
            <person name="David-Palma M."/>
            <person name="Shea T."/>
            <person name="Bowers K."/>
            <person name="McGinley-Smith S."/>
            <person name="Mohammad A.W."/>
            <person name="Gnirke A."/>
            <person name="Yurkov A.M."/>
            <person name="Nowrousian M."/>
            <person name="Sun S."/>
            <person name="Cuomo C.A."/>
            <person name="Heitman J."/>
        </authorList>
    </citation>
    <scope>NUCLEOTIDE SEQUENCE [LARGE SCALE GENOMIC DNA]</scope>
    <source>
        <strain evidence="9">CBS 11374</strain>
    </source>
</reference>